<reference evidence="2" key="1">
    <citation type="submission" date="2021-10" db="EMBL/GenBank/DDBJ databases">
        <title>Melipona bicolor Genome sequencing and assembly.</title>
        <authorList>
            <person name="Araujo N.S."/>
            <person name="Arias M.C."/>
        </authorList>
    </citation>
    <scope>NUCLEOTIDE SEQUENCE</scope>
    <source>
        <strain evidence="2">USP_2M_L1-L4_2017</strain>
        <tissue evidence="2">Whole body</tissue>
    </source>
</reference>
<name>A0AA40FUY2_9HYME</name>
<feature type="compositionally biased region" description="Acidic residues" evidence="1">
    <location>
        <begin position="71"/>
        <end position="86"/>
    </location>
</feature>
<comment type="caution">
    <text evidence="2">The sequence shown here is derived from an EMBL/GenBank/DDBJ whole genome shotgun (WGS) entry which is preliminary data.</text>
</comment>
<dbReference type="AlphaFoldDB" id="A0AA40FUY2"/>
<feature type="compositionally biased region" description="Basic and acidic residues" evidence="1">
    <location>
        <begin position="57"/>
        <end position="70"/>
    </location>
</feature>
<evidence type="ECO:0000313" key="3">
    <source>
        <dbReference type="Proteomes" id="UP001177670"/>
    </source>
</evidence>
<gene>
    <name evidence="2" type="ORF">K0M31_005369</name>
</gene>
<keyword evidence="3" id="KW-1185">Reference proteome</keyword>
<feature type="compositionally biased region" description="Basic residues" evidence="1">
    <location>
        <begin position="1"/>
        <end position="12"/>
    </location>
</feature>
<evidence type="ECO:0000256" key="1">
    <source>
        <dbReference type="SAM" id="MobiDB-lite"/>
    </source>
</evidence>
<dbReference type="Proteomes" id="UP001177670">
    <property type="component" value="Unassembled WGS sequence"/>
</dbReference>
<feature type="region of interest" description="Disordered" evidence="1">
    <location>
        <begin position="1"/>
        <end position="112"/>
    </location>
</feature>
<evidence type="ECO:0000313" key="2">
    <source>
        <dbReference type="EMBL" id="KAK1125831.1"/>
    </source>
</evidence>
<organism evidence="2 3">
    <name type="scientific">Melipona bicolor</name>
    <dbReference type="NCBI Taxonomy" id="60889"/>
    <lineage>
        <taxon>Eukaryota</taxon>
        <taxon>Metazoa</taxon>
        <taxon>Ecdysozoa</taxon>
        <taxon>Arthropoda</taxon>
        <taxon>Hexapoda</taxon>
        <taxon>Insecta</taxon>
        <taxon>Pterygota</taxon>
        <taxon>Neoptera</taxon>
        <taxon>Endopterygota</taxon>
        <taxon>Hymenoptera</taxon>
        <taxon>Apocrita</taxon>
        <taxon>Aculeata</taxon>
        <taxon>Apoidea</taxon>
        <taxon>Anthophila</taxon>
        <taxon>Apidae</taxon>
        <taxon>Melipona</taxon>
    </lineage>
</organism>
<feature type="compositionally biased region" description="Basic and acidic residues" evidence="1">
    <location>
        <begin position="27"/>
        <end position="49"/>
    </location>
</feature>
<sequence>MKKHRAVPRTKPRYNPALTRVPTLLQRPEDRSTGHENERPTNSREETPRRQFSLFARNEKRSENESKGFKEEEEEEEGEEGEEEPREEAHEVVKRKRERQGRVSSSRQKQIAIVCAKPRQCRA</sequence>
<accession>A0AA40FUY2</accession>
<protein>
    <submittedName>
        <fullName evidence="2">Uncharacterized protein</fullName>
    </submittedName>
</protein>
<proteinExistence type="predicted"/>
<dbReference type="EMBL" id="JAHYIQ010000015">
    <property type="protein sequence ID" value="KAK1125831.1"/>
    <property type="molecule type" value="Genomic_DNA"/>
</dbReference>